<gene>
    <name evidence="19" type="primary">LOC113492975</name>
</gene>
<organism evidence="18 19">
    <name type="scientific">Trichoplusia ni</name>
    <name type="common">Cabbage looper</name>
    <dbReference type="NCBI Taxonomy" id="7111"/>
    <lineage>
        <taxon>Eukaryota</taxon>
        <taxon>Metazoa</taxon>
        <taxon>Ecdysozoa</taxon>
        <taxon>Arthropoda</taxon>
        <taxon>Hexapoda</taxon>
        <taxon>Insecta</taxon>
        <taxon>Pterygota</taxon>
        <taxon>Neoptera</taxon>
        <taxon>Endopterygota</taxon>
        <taxon>Lepidoptera</taxon>
        <taxon>Glossata</taxon>
        <taxon>Ditrysia</taxon>
        <taxon>Noctuoidea</taxon>
        <taxon>Noctuidae</taxon>
        <taxon>Plusiinae</taxon>
        <taxon>Trichoplusia</taxon>
    </lineage>
</organism>
<dbReference type="PANTHER" id="PTHR24292">
    <property type="entry name" value="CYTOCHROME P450"/>
    <property type="match status" value="1"/>
</dbReference>
<keyword evidence="17" id="KW-0812">Transmembrane</keyword>
<keyword evidence="7 15" id="KW-0479">Metal-binding</keyword>
<evidence type="ECO:0000256" key="6">
    <source>
        <dbReference type="ARBA" id="ARBA00022617"/>
    </source>
</evidence>
<keyword evidence="6 15" id="KW-0349">Heme</keyword>
<evidence type="ECO:0000256" key="8">
    <source>
        <dbReference type="ARBA" id="ARBA00022824"/>
    </source>
</evidence>
<evidence type="ECO:0000313" key="18">
    <source>
        <dbReference type="Proteomes" id="UP000322000"/>
    </source>
</evidence>
<comment type="cofactor">
    <cofactor evidence="1 15">
        <name>heme</name>
        <dbReference type="ChEBI" id="CHEBI:30413"/>
    </cofactor>
</comment>
<keyword evidence="11 15" id="KW-0408">Iron</keyword>
<keyword evidence="9" id="KW-0492">Microsome</keyword>
<keyword evidence="12 16" id="KW-0503">Monooxygenase</keyword>
<keyword evidence="10 16" id="KW-0560">Oxidoreductase</keyword>
<sequence>MLRDNIIIIRSHLRKQDKLSRIFVLILLSCKMLIEISLIVLASTLLVVYLIGRYNESYWKKRGVKFHGKNKVLGVFGAFLSGKGAVFELFGDLYKTYKNEPVVGIGNLFTPSVFVTNPKNIQHVLQLDFNSFNHRGFESEKDTLSDSILFMTGNRWKLMRQNMTPLFTTNKLKNMYYIMDRCAQDFVVYLDNNPKAREGKFYDTLNMFCNAAVCGAIFGIGQESTFDSPFMKMSKDLSTSNWKISLQFALLSISPKLIKLLGIRFGAEYEKFFVDAITQVTKKREEDKVQRHDFADLAANLRKKGTIRDENTGLEIEPSFTLLSAQASFFFLAGVETNANALFNTLVVLCQHPEILQKVHQEIDEHFKKNNNKISYDVITQLTYLDKVLSESLRMFPPVGYVTRKCIEDSVLPVGGVKIEKGTKLYTPIYQLHHDPDLYPEPEVFDPERFSKDRKPNDDIYIPFGMGNRLCIGARYSRLQMMAGLVHVLHKYEVHLEQTGKISFKPDILNVRLDNVDIKLTPRHAK</sequence>
<name>A0A7E5VE39_TRINI</name>
<dbReference type="Gene3D" id="1.10.630.10">
    <property type="entry name" value="Cytochrome P450"/>
    <property type="match status" value="1"/>
</dbReference>
<dbReference type="InterPro" id="IPR036396">
    <property type="entry name" value="Cyt_P450_sf"/>
</dbReference>
<evidence type="ECO:0000256" key="9">
    <source>
        <dbReference type="ARBA" id="ARBA00022848"/>
    </source>
</evidence>
<keyword evidence="18" id="KW-1185">Reference proteome</keyword>
<dbReference type="SUPFAM" id="SSF48264">
    <property type="entry name" value="Cytochrome P450"/>
    <property type="match status" value="1"/>
</dbReference>
<dbReference type="AlphaFoldDB" id="A0A7E5VE39"/>
<protein>
    <recommendedName>
        <fullName evidence="5">unspecific monooxygenase</fullName>
        <ecNumber evidence="5">1.14.14.1</ecNumber>
    </recommendedName>
</protein>
<proteinExistence type="inferred from homology"/>
<accession>A0A7E5VE39</accession>
<evidence type="ECO:0000256" key="13">
    <source>
        <dbReference type="ARBA" id="ARBA00023136"/>
    </source>
</evidence>
<evidence type="ECO:0000256" key="15">
    <source>
        <dbReference type="PIRSR" id="PIRSR602401-1"/>
    </source>
</evidence>
<dbReference type="GO" id="GO:0016712">
    <property type="term" value="F:oxidoreductase activity, acting on paired donors, with incorporation or reduction of molecular oxygen, reduced flavin or flavoprotein as one donor, and incorporation of one atom of oxygen"/>
    <property type="evidence" value="ECO:0007669"/>
    <property type="project" value="UniProtKB-EC"/>
</dbReference>
<feature type="binding site" description="axial binding residue" evidence="15">
    <location>
        <position position="471"/>
    </location>
    <ligand>
        <name>heme</name>
        <dbReference type="ChEBI" id="CHEBI:30413"/>
    </ligand>
    <ligandPart>
        <name>Fe</name>
        <dbReference type="ChEBI" id="CHEBI:18248"/>
    </ligandPart>
</feature>
<dbReference type="Proteomes" id="UP000322000">
    <property type="component" value="Chromosome 4"/>
</dbReference>
<dbReference type="InterPro" id="IPR001128">
    <property type="entry name" value="Cyt_P450"/>
</dbReference>
<dbReference type="InterPro" id="IPR017972">
    <property type="entry name" value="Cyt_P450_CS"/>
</dbReference>
<keyword evidence="8" id="KW-0256">Endoplasmic reticulum</keyword>
<evidence type="ECO:0000256" key="4">
    <source>
        <dbReference type="ARBA" id="ARBA00010617"/>
    </source>
</evidence>
<dbReference type="GO" id="GO:0020037">
    <property type="term" value="F:heme binding"/>
    <property type="evidence" value="ECO:0007669"/>
    <property type="project" value="InterPro"/>
</dbReference>
<evidence type="ECO:0000256" key="1">
    <source>
        <dbReference type="ARBA" id="ARBA00001971"/>
    </source>
</evidence>
<keyword evidence="13 17" id="KW-0472">Membrane</keyword>
<dbReference type="PRINTS" id="PR00385">
    <property type="entry name" value="P450"/>
</dbReference>
<dbReference type="KEGG" id="tnl:113492975"/>
<dbReference type="InterPro" id="IPR002401">
    <property type="entry name" value="Cyt_P450_E_grp-I"/>
</dbReference>
<evidence type="ECO:0000256" key="2">
    <source>
        <dbReference type="ARBA" id="ARBA00004174"/>
    </source>
</evidence>
<comment type="similarity">
    <text evidence="4 16">Belongs to the cytochrome P450 family.</text>
</comment>
<evidence type="ECO:0000256" key="11">
    <source>
        <dbReference type="ARBA" id="ARBA00023004"/>
    </source>
</evidence>
<evidence type="ECO:0000256" key="3">
    <source>
        <dbReference type="ARBA" id="ARBA00004406"/>
    </source>
</evidence>
<dbReference type="Pfam" id="PF00067">
    <property type="entry name" value="p450"/>
    <property type="match status" value="1"/>
</dbReference>
<dbReference type="PANTHER" id="PTHR24292:SF54">
    <property type="entry name" value="CYP9F3-RELATED"/>
    <property type="match status" value="1"/>
</dbReference>
<evidence type="ECO:0000256" key="7">
    <source>
        <dbReference type="ARBA" id="ARBA00022723"/>
    </source>
</evidence>
<dbReference type="PROSITE" id="PS00086">
    <property type="entry name" value="CYTOCHROME_P450"/>
    <property type="match status" value="1"/>
</dbReference>
<dbReference type="GeneID" id="113492975"/>
<comment type="catalytic activity">
    <reaction evidence="14">
        <text>an organic molecule + reduced [NADPH--hemoprotein reductase] + O2 = an alcohol + oxidized [NADPH--hemoprotein reductase] + H2O + H(+)</text>
        <dbReference type="Rhea" id="RHEA:17149"/>
        <dbReference type="Rhea" id="RHEA-COMP:11964"/>
        <dbReference type="Rhea" id="RHEA-COMP:11965"/>
        <dbReference type="ChEBI" id="CHEBI:15377"/>
        <dbReference type="ChEBI" id="CHEBI:15378"/>
        <dbReference type="ChEBI" id="CHEBI:15379"/>
        <dbReference type="ChEBI" id="CHEBI:30879"/>
        <dbReference type="ChEBI" id="CHEBI:57618"/>
        <dbReference type="ChEBI" id="CHEBI:58210"/>
        <dbReference type="ChEBI" id="CHEBI:142491"/>
        <dbReference type="EC" id="1.14.14.1"/>
    </reaction>
</comment>
<dbReference type="EC" id="1.14.14.1" evidence="5"/>
<dbReference type="OrthoDB" id="2789670at2759"/>
<reference evidence="19" key="1">
    <citation type="submission" date="2025-08" db="UniProtKB">
        <authorList>
            <consortium name="RefSeq"/>
        </authorList>
    </citation>
    <scope>IDENTIFICATION</scope>
</reference>
<feature type="transmembrane region" description="Helical" evidence="17">
    <location>
        <begin position="21"/>
        <end position="52"/>
    </location>
</feature>
<keyword evidence="17" id="KW-1133">Transmembrane helix</keyword>
<evidence type="ECO:0000256" key="14">
    <source>
        <dbReference type="ARBA" id="ARBA00047827"/>
    </source>
</evidence>
<comment type="subcellular location">
    <subcellularLocation>
        <location evidence="3">Endoplasmic reticulum membrane</location>
        <topology evidence="3">Peripheral membrane protein</topology>
    </subcellularLocation>
    <subcellularLocation>
        <location evidence="2">Microsome membrane</location>
        <topology evidence="2">Peripheral membrane protein</topology>
    </subcellularLocation>
</comment>
<dbReference type="InterPro" id="IPR050476">
    <property type="entry name" value="Insect_CytP450_Detox"/>
</dbReference>
<dbReference type="InParanoid" id="A0A7E5VE39"/>
<evidence type="ECO:0000256" key="12">
    <source>
        <dbReference type="ARBA" id="ARBA00023033"/>
    </source>
</evidence>
<evidence type="ECO:0000256" key="16">
    <source>
        <dbReference type="RuleBase" id="RU000461"/>
    </source>
</evidence>
<dbReference type="PRINTS" id="PR00463">
    <property type="entry name" value="EP450I"/>
</dbReference>
<dbReference type="CDD" id="cd11056">
    <property type="entry name" value="CYP6-like"/>
    <property type="match status" value="1"/>
</dbReference>
<dbReference type="GO" id="GO:0005789">
    <property type="term" value="C:endoplasmic reticulum membrane"/>
    <property type="evidence" value="ECO:0007669"/>
    <property type="project" value="UniProtKB-SubCell"/>
</dbReference>
<evidence type="ECO:0000256" key="5">
    <source>
        <dbReference type="ARBA" id="ARBA00012109"/>
    </source>
</evidence>
<evidence type="ECO:0000256" key="17">
    <source>
        <dbReference type="SAM" id="Phobius"/>
    </source>
</evidence>
<evidence type="ECO:0000313" key="19">
    <source>
        <dbReference type="RefSeq" id="XP_026726531.1"/>
    </source>
</evidence>
<dbReference type="RefSeq" id="XP_026726531.1">
    <property type="nucleotide sequence ID" value="XM_026870730.1"/>
</dbReference>
<evidence type="ECO:0000256" key="10">
    <source>
        <dbReference type="ARBA" id="ARBA00023002"/>
    </source>
</evidence>
<dbReference type="GO" id="GO:0005506">
    <property type="term" value="F:iron ion binding"/>
    <property type="evidence" value="ECO:0007669"/>
    <property type="project" value="InterPro"/>
</dbReference>